<evidence type="ECO:0000313" key="2">
    <source>
        <dbReference type="Proteomes" id="UP000400849"/>
    </source>
</evidence>
<dbReference type="Proteomes" id="UP000400849">
    <property type="component" value="Segment"/>
</dbReference>
<dbReference type="GeneID" id="77924191"/>
<reference evidence="1 2" key="1">
    <citation type="submission" date="2019-09" db="EMBL/GenBank/DDBJ databases">
        <authorList>
            <person name="Christie C.A."/>
            <person name="Diallo A.S."/>
            <person name="Dixon Z."/>
            <person name="McIntosh P.M."/>
            <person name="Murthy K.H."/>
            <person name="Rosen M.G."/>
            <person name="Simpson L.M."/>
            <person name="Koustas K."/>
            <person name="Fogarty M.P."/>
            <person name="Molloy S.D."/>
            <person name="Garlena R.A."/>
            <person name="Russell D.A."/>
            <person name="Pope W.H."/>
            <person name="Jacobs-Sera D."/>
            <person name="Hatfull G.F."/>
        </authorList>
    </citation>
    <scope>NUCLEOTIDE SEQUENCE [LARGE SCALE GENOMIC DNA]</scope>
</reference>
<dbReference type="RefSeq" id="YP_010648732.1">
    <property type="nucleotide sequence ID" value="NC_070762.1"/>
</dbReference>
<organism evidence="1 2">
    <name type="scientific">Gordonia phage Sixama</name>
    <dbReference type="NCBI Taxonomy" id="2653271"/>
    <lineage>
        <taxon>Viruses</taxon>
        <taxon>Duplodnaviria</taxon>
        <taxon>Heunggongvirae</taxon>
        <taxon>Uroviricota</taxon>
        <taxon>Caudoviricetes</taxon>
        <taxon>Sixamavirus</taxon>
        <taxon>Sixamavirus sixama</taxon>
    </lineage>
</organism>
<proteinExistence type="predicted"/>
<keyword evidence="2" id="KW-1185">Reference proteome</keyword>
<dbReference type="KEGG" id="vg:77924191"/>
<evidence type="ECO:0000313" key="1">
    <source>
        <dbReference type="EMBL" id="QGF20202.1"/>
    </source>
</evidence>
<dbReference type="EMBL" id="MN484601">
    <property type="protein sequence ID" value="QGF20202.1"/>
    <property type="molecule type" value="Genomic_DNA"/>
</dbReference>
<protein>
    <submittedName>
        <fullName evidence="1">Uncharacterized protein</fullName>
    </submittedName>
</protein>
<gene>
    <name evidence="1" type="primary">23</name>
    <name evidence="1" type="ORF">SEA_SIXAMA_23</name>
</gene>
<sequence>MSAEEARRAREQVEAEIFEVSNQIYDLEMKRKKLINDFGTCGNWLDGHSYAKCTRLRGHLGGCGRYV</sequence>
<name>A0A5Q2F0C1_9CAUD</name>
<accession>A0A5Q2F0C1</accession>